<organism evidence="1 2">
    <name type="scientific">Entamoeba invadens IP1</name>
    <dbReference type="NCBI Taxonomy" id="370355"/>
    <lineage>
        <taxon>Eukaryota</taxon>
        <taxon>Amoebozoa</taxon>
        <taxon>Evosea</taxon>
        <taxon>Archamoebae</taxon>
        <taxon>Mastigamoebida</taxon>
        <taxon>Entamoebidae</taxon>
        <taxon>Entamoeba</taxon>
    </lineage>
</organism>
<sequence>MTRLEPFYLRNVVLYLPTLKDLLNFVCINKNAHEVAQSLYINPYSLPVNVLIQKIVKLFPKLETLYIPYTIYENLSFLESLGTFLIELRQTCVVNMIRHSANIIEALSTEWFPKRVRSLHVFNEEVNVLADNISKYTLLTDLVFITNTLSKDNFIKIISHKTLRNVTFNAEASDTDFITRVDFSKMPKTNFNIQIFATNNQDLSDRSVENFSKISPNVKLYIGYLSDIMFDTKYKTKNIKYLPFFSEKSLNRTSLRVLNKNLGEPNLFEFIQKALPTEFQVVRDFTIDDKFTSVIKVDFTKIQEEFFFVGVILRSVQFSEIILPKTVRYILIRSVKGSINTNACRIENIDISDYQNDTFKFECEKLRYFLTDESPVCLLYKGKKVFDTFFIKVGENLPYDIIVKRNSKVVFLRGEEKIGEILFNGWLRLFDTKIVFENVIESFDISNIRTDEIKIFEIQKQISSPFSFVFGE</sequence>
<proteinExistence type="predicted"/>
<accession>A0A0A1U9L5</accession>
<keyword evidence="2" id="KW-1185">Reference proteome</keyword>
<evidence type="ECO:0000313" key="1">
    <source>
        <dbReference type="EMBL" id="ELP88805.1"/>
    </source>
</evidence>
<dbReference type="OrthoDB" id="31502at2759"/>
<gene>
    <name evidence="1" type="ORF">EIN_102380</name>
</gene>
<dbReference type="Proteomes" id="UP000014680">
    <property type="component" value="Unassembled WGS sequence"/>
</dbReference>
<protein>
    <submittedName>
        <fullName evidence="1">Uncharacterized protein</fullName>
    </submittedName>
</protein>
<dbReference type="VEuPathDB" id="AmoebaDB:EIN_102380"/>
<name>A0A0A1U9L5_ENTIV</name>
<dbReference type="GeneID" id="14887796"/>
<reference evidence="1 2" key="1">
    <citation type="submission" date="2012-10" db="EMBL/GenBank/DDBJ databases">
        <authorList>
            <person name="Zafar N."/>
            <person name="Inman J."/>
            <person name="Hall N."/>
            <person name="Lorenzi H."/>
            <person name="Caler E."/>
        </authorList>
    </citation>
    <scope>NUCLEOTIDE SEQUENCE [LARGE SCALE GENOMIC DNA]</scope>
    <source>
        <strain evidence="1 2">IP1</strain>
    </source>
</reference>
<dbReference type="KEGG" id="eiv:EIN_102380"/>
<dbReference type="RefSeq" id="XP_004255576.1">
    <property type="nucleotide sequence ID" value="XM_004255528.1"/>
</dbReference>
<feature type="non-terminal residue" evidence="1">
    <location>
        <position position="472"/>
    </location>
</feature>
<dbReference type="AlphaFoldDB" id="A0A0A1U9L5"/>
<evidence type="ECO:0000313" key="2">
    <source>
        <dbReference type="Proteomes" id="UP000014680"/>
    </source>
</evidence>
<dbReference type="EMBL" id="KB206693">
    <property type="protein sequence ID" value="ELP88805.1"/>
    <property type="molecule type" value="Genomic_DNA"/>
</dbReference>